<dbReference type="PROSITE" id="PS51687">
    <property type="entry name" value="SAM_MT_RNA_M5U"/>
    <property type="match status" value="1"/>
</dbReference>
<dbReference type="InterPro" id="IPR029063">
    <property type="entry name" value="SAM-dependent_MTases_sf"/>
</dbReference>
<dbReference type="EMBL" id="CAWYQH010000141">
    <property type="protein sequence ID" value="CAK8694859.1"/>
    <property type="molecule type" value="Genomic_DNA"/>
</dbReference>
<dbReference type="CDD" id="cd02440">
    <property type="entry name" value="AdoMet_MTases"/>
    <property type="match status" value="1"/>
</dbReference>
<evidence type="ECO:0000256" key="6">
    <source>
        <dbReference type="PROSITE-ProRule" id="PRU00176"/>
    </source>
</evidence>
<dbReference type="Gene3D" id="3.40.50.150">
    <property type="entry name" value="Vaccinia Virus protein VP39"/>
    <property type="match status" value="1"/>
</dbReference>
<dbReference type="PANTHER" id="PTHR45904">
    <property type="entry name" value="TRNA (URACIL-5-)-METHYLTRANSFERASE"/>
    <property type="match status" value="1"/>
</dbReference>
<dbReference type="InterPro" id="IPR045850">
    <property type="entry name" value="TRM2_met"/>
</dbReference>
<dbReference type="Pfam" id="PF05958">
    <property type="entry name" value="tRNA_U5-meth_tr"/>
    <property type="match status" value="1"/>
</dbReference>
<dbReference type="SUPFAM" id="SSF53335">
    <property type="entry name" value="S-adenosyl-L-methionine-dependent methyltransferases"/>
    <property type="match status" value="1"/>
</dbReference>
<evidence type="ECO:0000313" key="9">
    <source>
        <dbReference type="EMBL" id="CAK8694859.1"/>
    </source>
</evidence>
<feature type="active site" description="Nucleophile" evidence="7">
    <location>
        <position position="574"/>
    </location>
</feature>
<organism evidence="9 10">
    <name type="scientific">Clavelina lepadiformis</name>
    <name type="common">Light-bulb sea squirt</name>
    <name type="synonym">Ascidia lepadiformis</name>
    <dbReference type="NCBI Taxonomy" id="159417"/>
    <lineage>
        <taxon>Eukaryota</taxon>
        <taxon>Metazoa</taxon>
        <taxon>Chordata</taxon>
        <taxon>Tunicata</taxon>
        <taxon>Ascidiacea</taxon>
        <taxon>Aplousobranchia</taxon>
        <taxon>Clavelinidae</taxon>
        <taxon>Clavelina</taxon>
    </lineage>
</organism>
<dbReference type="InterPro" id="IPR012677">
    <property type="entry name" value="Nucleotide-bd_a/b_plait_sf"/>
</dbReference>
<reference evidence="9 10" key="1">
    <citation type="submission" date="2024-02" db="EMBL/GenBank/DDBJ databases">
        <authorList>
            <person name="Daric V."/>
            <person name="Darras S."/>
        </authorList>
    </citation>
    <scope>NUCLEOTIDE SEQUENCE [LARGE SCALE GENOMIC DNA]</scope>
</reference>
<dbReference type="PROSITE" id="PS50102">
    <property type="entry name" value="RRM"/>
    <property type="match status" value="1"/>
</dbReference>
<evidence type="ECO:0000256" key="7">
    <source>
        <dbReference type="PROSITE-ProRule" id="PRU01024"/>
    </source>
</evidence>
<comment type="caution">
    <text evidence="7">Lacks conserved residue(s) required for the propagation of feature annotation.</text>
</comment>
<dbReference type="InterPro" id="IPR010280">
    <property type="entry name" value="U5_MeTrfase_fam"/>
</dbReference>
<comment type="catalytic activity">
    <reaction evidence="5">
        <text>uridine(54) in tRNA + S-adenosyl-L-methionine = 5-methyluridine(54) in tRNA + S-adenosyl-L-homocysteine + H(+)</text>
        <dbReference type="Rhea" id="RHEA:42712"/>
        <dbReference type="Rhea" id="RHEA-COMP:10167"/>
        <dbReference type="Rhea" id="RHEA-COMP:10193"/>
        <dbReference type="ChEBI" id="CHEBI:15378"/>
        <dbReference type="ChEBI" id="CHEBI:57856"/>
        <dbReference type="ChEBI" id="CHEBI:59789"/>
        <dbReference type="ChEBI" id="CHEBI:65315"/>
        <dbReference type="ChEBI" id="CHEBI:74447"/>
        <dbReference type="EC" id="2.1.1.35"/>
    </reaction>
    <physiologicalReaction direction="left-to-right" evidence="5">
        <dbReference type="Rhea" id="RHEA:42713"/>
    </physiologicalReaction>
</comment>
<feature type="binding site" evidence="7">
    <location>
        <position position="432"/>
    </location>
    <ligand>
        <name>S-adenosyl-L-methionine</name>
        <dbReference type="ChEBI" id="CHEBI:59789"/>
    </ligand>
</feature>
<dbReference type="Proteomes" id="UP001642483">
    <property type="component" value="Unassembled WGS sequence"/>
</dbReference>
<feature type="binding site" evidence="7">
    <location>
        <position position="495"/>
    </location>
    <ligand>
        <name>S-adenosyl-L-methionine</name>
        <dbReference type="ChEBI" id="CHEBI:59789"/>
    </ligand>
</feature>
<evidence type="ECO:0000259" key="8">
    <source>
        <dbReference type="PROSITE" id="PS50102"/>
    </source>
</evidence>
<comment type="caution">
    <text evidence="9">The sequence shown here is derived from an EMBL/GenBank/DDBJ whole genome shotgun (WGS) entry which is preliminary data.</text>
</comment>
<evidence type="ECO:0000256" key="5">
    <source>
        <dbReference type="ARBA" id="ARBA00047278"/>
    </source>
</evidence>
<feature type="domain" description="RRM" evidence="8">
    <location>
        <begin position="81"/>
        <end position="155"/>
    </location>
</feature>
<dbReference type="Gene3D" id="2.40.50.1070">
    <property type="match status" value="1"/>
</dbReference>
<dbReference type="EC" id="2.1.1.35" evidence="4"/>
<keyword evidence="2 7" id="KW-0808">Transferase</keyword>
<proteinExistence type="inferred from homology"/>
<dbReference type="InterPro" id="IPR035979">
    <property type="entry name" value="RBD_domain_sf"/>
</dbReference>
<keyword evidence="1 7" id="KW-0489">Methyltransferase</keyword>
<dbReference type="SUPFAM" id="SSF54928">
    <property type="entry name" value="RNA-binding domain, RBD"/>
    <property type="match status" value="1"/>
</dbReference>
<evidence type="ECO:0000313" key="10">
    <source>
        <dbReference type="Proteomes" id="UP001642483"/>
    </source>
</evidence>
<dbReference type="PANTHER" id="PTHR45904:SF2">
    <property type="entry name" value="TRNA (URACIL-5-)-METHYLTRANSFERASE HOMOLOG A"/>
    <property type="match status" value="1"/>
</dbReference>
<evidence type="ECO:0000256" key="4">
    <source>
        <dbReference type="ARBA" id="ARBA00033763"/>
    </source>
</evidence>
<dbReference type="InterPro" id="IPR000504">
    <property type="entry name" value="RRM_dom"/>
</dbReference>
<accession>A0ABP0GW41</accession>
<evidence type="ECO:0000256" key="2">
    <source>
        <dbReference type="ARBA" id="ARBA00022679"/>
    </source>
</evidence>
<gene>
    <name evidence="9" type="ORF">CVLEPA_LOCUS28186</name>
</gene>
<name>A0ABP0GW41_CLALP</name>
<protein>
    <recommendedName>
        <fullName evidence="4">tRNA (uracil(54)-C(5))-methyltransferase</fullName>
        <ecNumber evidence="4">2.1.1.35</ecNumber>
    </recommendedName>
</protein>
<dbReference type="Gene3D" id="3.30.70.330">
    <property type="match status" value="1"/>
</dbReference>
<keyword evidence="10" id="KW-1185">Reference proteome</keyword>
<evidence type="ECO:0000256" key="3">
    <source>
        <dbReference type="ARBA" id="ARBA00022691"/>
    </source>
</evidence>
<evidence type="ECO:0000256" key="1">
    <source>
        <dbReference type="ARBA" id="ARBA00022603"/>
    </source>
</evidence>
<keyword evidence="3 7" id="KW-0949">S-adenosyl-L-methionine</keyword>
<sequence>MNFDTSKDCKDSVHKVIKDEESSKTDELIPEIDKSCSKVQGVSDEFCPIVKEEPTMAFPKTQGQSDEYAYTKTSRFTSEIFKIEVGNLPRRFGYGECKKLMSRKLQLKPHKINVVSRINKAYITFKNEEDKAEAFEKLQGFEYKGKQFHVKNAKPKADAMAAKRSLEKSDDVSEKKKFKLNDENISPQEILKNTVTPWWKMSYGEQLEEKHRAMCKSLAELRKSICAIDNLDGPVFRWLMQQKKESGLCCPTRQILSSPTIIGYRNKCGFTVGENVNGEITVGFRLGKYRDQICAVESPTEILHVSEKMKEIACCFAKYVQQSDLKPYNKHTFKGHWKQVTVRMTRNNSVMVTISMTKQDLTEEQLSSEQNSVKDFFKSSNCQFETLLWQMVPIHIDPSGDTTPAKILEGEGVIYESLFDLKFRISPTAFFQCNTAGAEVLYSCVRDLVLHGEKDQDNSVLECDNQKTILLDVCCGTGTIGLSLAKYVKEVIGVDICQEAIDDAKINAKLNDIANVQYHCGKAEDVLPNLIHKLSHAVSDIVAVVDPPRCGLHNKVIKALRQCAFIKKLVYVSCSVDQARTNFIDLCRPSSKRLSGFAFKPILAQPVDLFPHTAHCELVLLLERISPDIPKPDAEGTKAELITANTKDETAL</sequence>
<feature type="binding site" evidence="7">
    <location>
        <position position="546"/>
    </location>
    <ligand>
        <name>S-adenosyl-L-methionine</name>
        <dbReference type="ChEBI" id="CHEBI:59789"/>
    </ligand>
</feature>
<keyword evidence="6" id="KW-0694">RNA-binding</keyword>
<comment type="similarity">
    <text evidence="7">Belongs to the class I-like SAM-binding methyltransferase superfamily. RNA M5U methyltransferase family.</text>
</comment>